<dbReference type="InterPro" id="IPR041657">
    <property type="entry name" value="HTH_17"/>
</dbReference>
<name>A0A9X2AIP7_9FLAO</name>
<protein>
    <submittedName>
        <fullName evidence="2">Helix-turn-helix domain-containing protein</fullName>
    </submittedName>
</protein>
<comment type="caution">
    <text evidence="2">The sequence shown here is derived from an EMBL/GenBank/DDBJ whole genome shotgun (WGS) entry which is preliminary data.</text>
</comment>
<dbReference type="RefSeq" id="WP_242177412.1">
    <property type="nucleotide sequence ID" value="NZ_JAKQYM010000002.1"/>
</dbReference>
<dbReference type="Pfam" id="PF12728">
    <property type="entry name" value="HTH_17"/>
    <property type="match status" value="1"/>
</dbReference>
<dbReference type="EMBL" id="JAKQYM010000002">
    <property type="protein sequence ID" value="MCI2228297.1"/>
    <property type="molecule type" value="Genomic_DNA"/>
</dbReference>
<proteinExistence type="predicted"/>
<organism evidence="2 3">
    <name type="scientific">Polaribacter marinus</name>
    <dbReference type="NCBI Taxonomy" id="2916838"/>
    <lineage>
        <taxon>Bacteria</taxon>
        <taxon>Pseudomonadati</taxon>
        <taxon>Bacteroidota</taxon>
        <taxon>Flavobacteriia</taxon>
        <taxon>Flavobacteriales</taxon>
        <taxon>Flavobacteriaceae</taxon>
    </lineage>
</organism>
<dbReference type="AlphaFoldDB" id="A0A9X2AIP7"/>
<sequence length="94" mass="10611">MDVLTLDQRLNNIEELLLSQKRVLTIPEASIYSGIAESYLYKLVSAGKITHSKPGGKCIYFDIDDLNTYLLSNKKLAPAYLSKVALSYTNKNRR</sequence>
<dbReference type="Proteomes" id="UP001139369">
    <property type="component" value="Unassembled WGS sequence"/>
</dbReference>
<evidence type="ECO:0000313" key="3">
    <source>
        <dbReference type="Proteomes" id="UP001139369"/>
    </source>
</evidence>
<gene>
    <name evidence="2" type="ORF">MC378_03890</name>
</gene>
<evidence type="ECO:0000313" key="2">
    <source>
        <dbReference type="EMBL" id="MCI2228297.1"/>
    </source>
</evidence>
<accession>A0A9X2AIP7</accession>
<evidence type="ECO:0000259" key="1">
    <source>
        <dbReference type="Pfam" id="PF12728"/>
    </source>
</evidence>
<keyword evidence="3" id="KW-1185">Reference proteome</keyword>
<feature type="domain" description="Helix-turn-helix" evidence="1">
    <location>
        <begin position="23"/>
        <end position="73"/>
    </location>
</feature>
<reference evidence="2" key="1">
    <citation type="submission" date="2022-02" db="EMBL/GenBank/DDBJ databases">
        <title>Polaribacter sp. MSW13, isolated from seawater.</title>
        <authorList>
            <person name="Kristyanto S."/>
            <person name="Jung J."/>
            <person name="Jeon C.O."/>
        </authorList>
    </citation>
    <scope>NUCLEOTIDE SEQUENCE</scope>
    <source>
        <strain evidence="2">MSW13</strain>
    </source>
</reference>